<evidence type="ECO:0000256" key="7">
    <source>
        <dbReference type="SAM" id="Phobius"/>
    </source>
</evidence>
<evidence type="ECO:0000313" key="10">
    <source>
        <dbReference type="Proteomes" id="UP000655366"/>
    </source>
</evidence>
<proteinExistence type="inferred from homology"/>
<dbReference type="EMBL" id="JADNYM010000024">
    <property type="protein sequence ID" value="MBG0741030.1"/>
    <property type="molecule type" value="Genomic_DNA"/>
</dbReference>
<comment type="subcellular location">
    <subcellularLocation>
        <location evidence="1">Cell membrane</location>
        <topology evidence="1">Multi-pass membrane protein</topology>
    </subcellularLocation>
</comment>
<sequence length="176" mass="19291">MDSWSQLGLVAGKAALMFVVAAFGLRIGERRTVAQWTIIDFVTAVAIGAVVGRTAVAASQSFITGAVALLTLIAVHRLVSLLRFHPRLRTLFDHRVRVLVHDGVLQRGQLRRCGLADEDVFAKLREHGVFDLAELQYLLYESKGALTIVRRDETGSVPLIRMALDGSAGSRADRQK</sequence>
<dbReference type="InterPro" id="IPR007353">
    <property type="entry name" value="DUF421"/>
</dbReference>
<keyword evidence="6 7" id="KW-0472">Membrane</keyword>
<feature type="transmembrane region" description="Helical" evidence="7">
    <location>
        <begin position="6"/>
        <end position="25"/>
    </location>
</feature>
<reference evidence="9 10" key="1">
    <citation type="submission" date="2020-11" db="EMBL/GenBank/DDBJ databases">
        <title>Arthrobacter antarcticus sp. nov., isolated from Antarctic Soil.</title>
        <authorList>
            <person name="Li J."/>
        </authorList>
    </citation>
    <scope>NUCLEOTIDE SEQUENCE [LARGE SCALE GENOMIC DNA]</scope>
    <source>
        <strain evidence="9 10">Z1-20</strain>
    </source>
</reference>
<dbReference type="GO" id="GO:0005886">
    <property type="term" value="C:plasma membrane"/>
    <property type="evidence" value="ECO:0007669"/>
    <property type="project" value="UniProtKB-SubCell"/>
</dbReference>
<evidence type="ECO:0000259" key="8">
    <source>
        <dbReference type="Pfam" id="PF04239"/>
    </source>
</evidence>
<dbReference type="Gene3D" id="3.30.240.20">
    <property type="entry name" value="bsu07140 like domains"/>
    <property type="match status" value="1"/>
</dbReference>
<keyword evidence="10" id="KW-1185">Reference proteome</keyword>
<evidence type="ECO:0000256" key="5">
    <source>
        <dbReference type="ARBA" id="ARBA00022989"/>
    </source>
</evidence>
<dbReference type="Proteomes" id="UP000655366">
    <property type="component" value="Unassembled WGS sequence"/>
</dbReference>
<evidence type="ECO:0000313" key="9">
    <source>
        <dbReference type="EMBL" id="MBG0741030.1"/>
    </source>
</evidence>
<gene>
    <name evidence="9" type="ORF">IV500_16785</name>
</gene>
<feature type="domain" description="YetF C-terminal" evidence="8">
    <location>
        <begin position="87"/>
        <end position="160"/>
    </location>
</feature>
<comment type="caution">
    <text evidence="9">The sequence shown here is derived from an EMBL/GenBank/DDBJ whole genome shotgun (WGS) entry which is preliminary data.</text>
</comment>
<evidence type="ECO:0000256" key="1">
    <source>
        <dbReference type="ARBA" id="ARBA00004651"/>
    </source>
</evidence>
<feature type="transmembrane region" description="Helical" evidence="7">
    <location>
        <begin position="62"/>
        <end position="79"/>
    </location>
</feature>
<evidence type="ECO:0000256" key="3">
    <source>
        <dbReference type="ARBA" id="ARBA00022475"/>
    </source>
</evidence>
<dbReference type="AlphaFoldDB" id="A0A931CR55"/>
<keyword evidence="3" id="KW-1003">Cell membrane</keyword>
<evidence type="ECO:0000256" key="4">
    <source>
        <dbReference type="ARBA" id="ARBA00022692"/>
    </source>
</evidence>
<feature type="transmembrane region" description="Helical" evidence="7">
    <location>
        <begin position="37"/>
        <end position="56"/>
    </location>
</feature>
<protein>
    <submittedName>
        <fullName evidence="9">DUF421 domain-containing protein</fullName>
    </submittedName>
</protein>
<organism evidence="9 10">
    <name type="scientific">Arthrobacter terrae</name>
    <dbReference type="NCBI Taxonomy" id="2935737"/>
    <lineage>
        <taxon>Bacteria</taxon>
        <taxon>Bacillati</taxon>
        <taxon>Actinomycetota</taxon>
        <taxon>Actinomycetes</taxon>
        <taxon>Micrococcales</taxon>
        <taxon>Micrococcaceae</taxon>
        <taxon>Arthrobacter</taxon>
    </lineage>
</organism>
<dbReference type="InterPro" id="IPR023090">
    <property type="entry name" value="UPF0702_alpha/beta_dom_sf"/>
</dbReference>
<evidence type="ECO:0000256" key="2">
    <source>
        <dbReference type="ARBA" id="ARBA00006448"/>
    </source>
</evidence>
<keyword evidence="4 7" id="KW-0812">Transmembrane</keyword>
<name>A0A931CR55_9MICC</name>
<dbReference type="Pfam" id="PF04239">
    <property type="entry name" value="DUF421"/>
    <property type="match status" value="1"/>
</dbReference>
<dbReference type="PANTHER" id="PTHR34582:SF6">
    <property type="entry name" value="UPF0702 TRANSMEMBRANE PROTEIN YCAP"/>
    <property type="match status" value="1"/>
</dbReference>
<comment type="similarity">
    <text evidence="2">Belongs to the UPF0702 family.</text>
</comment>
<dbReference type="PANTHER" id="PTHR34582">
    <property type="entry name" value="UPF0702 TRANSMEMBRANE PROTEIN YCAP"/>
    <property type="match status" value="1"/>
</dbReference>
<keyword evidence="5 7" id="KW-1133">Transmembrane helix</keyword>
<evidence type="ECO:0000256" key="6">
    <source>
        <dbReference type="ARBA" id="ARBA00023136"/>
    </source>
</evidence>
<accession>A0A931CR55</accession>
<dbReference type="RefSeq" id="WP_196397963.1">
    <property type="nucleotide sequence ID" value="NZ_JADNYM010000024.1"/>
</dbReference>